<dbReference type="Proteomes" id="UP001152422">
    <property type="component" value="Unassembled WGS sequence"/>
</dbReference>
<organism evidence="1 2">
    <name type="scientific">Staphylococcus equorum</name>
    <dbReference type="NCBI Taxonomy" id="246432"/>
    <lineage>
        <taxon>Bacteria</taxon>
        <taxon>Bacillati</taxon>
        <taxon>Bacillota</taxon>
        <taxon>Bacilli</taxon>
        <taxon>Bacillales</taxon>
        <taxon>Staphylococcaceae</taxon>
        <taxon>Staphylococcus</taxon>
    </lineage>
</organism>
<dbReference type="AlphaFoldDB" id="A0A9X4L550"/>
<dbReference type="RefSeq" id="WP_107518105.1">
    <property type="nucleotide sequence ID" value="NZ_JAMBPY010000008.1"/>
</dbReference>
<name>A0A9X4L550_9STAP</name>
<evidence type="ECO:0000313" key="2">
    <source>
        <dbReference type="Proteomes" id="UP001152422"/>
    </source>
</evidence>
<comment type="caution">
    <text evidence="1">The sequence shown here is derived from an EMBL/GenBank/DDBJ whole genome shotgun (WGS) entry which is preliminary data.</text>
</comment>
<protein>
    <submittedName>
        <fullName evidence="1">Uncharacterized protein</fullName>
    </submittedName>
</protein>
<gene>
    <name evidence="1" type="ORF">M4L89_12300</name>
</gene>
<proteinExistence type="predicted"/>
<reference evidence="1" key="1">
    <citation type="submission" date="2022-05" db="EMBL/GenBank/DDBJ databases">
        <title>Comparative genomics of Staphylococcus equorum isolates.</title>
        <authorList>
            <person name="Luelf R.H."/>
        </authorList>
    </citation>
    <scope>NUCLEOTIDE SEQUENCE</scope>
    <source>
        <strain evidence="1">TMW 2.2497</strain>
    </source>
</reference>
<dbReference type="EMBL" id="JAMBQA010000008">
    <property type="protein sequence ID" value="MDG0847009.1"/>
    <property type="molecule type" value="Genomic_DNA"/>
</dbReference>
<keyword evidence="2" id="KW-1185">Reference proteome</keyword>
<accession>A0A9X4L550</accession>
<evidence type="ECO:0000313" key="1">
    <source>
        <dbReference type="EMBL" id="MDG0847009.1"/>
    </source>
</evidence>
<sequence length="66" mass="7561">MSEQSIVETIKLANYYLNEHNTGNFDEDNASDSKGKALLKEAVQRIMNDNVIHLNLSEKIRNNNRV</sequence>